<evidence type="ECO:0000256" key="3">
    <source>
        <dbReference type="ARBA" id="ARBA00022670"/>
    </source>
</evidence>
<dbReference type="PANTHER" id="PTHR10795">
    <property type="entry name" value="PROPROTEIN CONVERTASE SUBTILISIN/KEXIN"/>
    <property type="match status" value="1"/>
</dbReference>
<dbReference type="InterPro" id="IPR010259">
    <property type="entry name" value="S8pro/Inhibitor_I9"/>
</dbReference>
<dbReference type="Pfam" id="PF00082">
    <property type="entry name" value="Peptidase_S8"/>
    <property type="match status" value="1"/>
</dbReference>
<evidence type="ECO:0000313" key="16">
    <source>
        <dbReference type="Proteomes" id="UP000886520"/>
    </source>
</evidence>
<gene>
    <name evidence="15" type="ORF">GOP47_0019685</name>
</gene>
<name>A0A9D4Z8Q1_ADICA</name>
<protein>
    <submittedName>
        <fullName evidence="15">Uncharacterized protein</fullName>
    </submittedName>
</protein>
<dbReference type="InterPro" id="IPR041469">
    <property type="entry name" value="Subtilisin-like_FN3"/>
</dbReference>
<dbReference type="Pfam" id="PF17766">
    <property type="entry name" value="fn3_6"/>
    <property type="match status" value="1"/>
</dbReference>
<evidence type="ECO:0000256" key="4">
    <source>
        <dbReference type="ARBA" id="ARBA00022729"/>
    </source>
</evidence>
<dbReference type="Gene3D" id="3.40.50.200">
    <property type="entry name" value="Peptidase S8/S53 domain"/>
    <property type="match status" value="1"/>
</dbReference>
<evidence type="ECO:0000256" key="11">
    <source>
        <dbReference type="SAM" id="SignalP"/>
    </source>
</evidence>
<dbReference type="AlphaFoldDB" id="A0A9D4Z8Q1"/>
<feature type="active site" description="Charge relay system" evidence="8 9">
    <location>
        <position position="234"/>
    </location>
</feature>
<feature type="domain" description="Inhibitor I9" evidence="13">
    <location>
        <begin position="32"/>
        <end position="127"/>
    </location>
</feature>
<reference evidence="15" key="1">
    <citation type="submission" date="2021-01" db="EMBL/GenBank/DDBJ databases">
        <title>Adiantum capillus-veneris genome.</title>
        <authorList>
            <person name="Fang Y."/>
            <person name="Liao Q."/>
        </authorList>
    </citation>
    <scope>NUCLEOTIDE SEQUENCE</scope>
    <source>
        <strain evidence="15">H3</strain>
        <tissue evidence="15">Leaf</tissue>
    </source>
</reference>
<evidence type="ECO:0000256" key="8">
    <source>
        <dbReference type="PIRSR" id="PIRSR615500-1"/>
    </source>
</evidence>
<dbReference type="Pfam" id="PF05922">
    <property type="entry name" value="Inhibitor_I9"/>
    <property type="match status" value="1"/>
</dbReference>
<dbReference type="Gene3D" id="2.60.40.2310">
    <property type="match status" value="1"/>
</dbReference>
<keyword evidence="6 9" id="KW-0720">Serine protease</keyword>
<dbReference type="InterPro" id="IPR015500">
    <property type="entry name" value="Peptidase_S8_subtilisin-rel"/>
</dbReference>
<keyword evidence="3 9" id="KW-0645">Protease</keyword>
<sequence length="824" mass="88291">MQANVTLMSWALALQLLLLLATTTPRSAATLVYIVKLKGHAPLSGHPHAFNTQGKLDLHSHGSLAYSAFLSSLHDSVLQESLDVGSYEKLYSYTVLLNAFAVKLQHRMQVETLEEHGSVGSIEEDKRFNKATTYTPEFLGLAGGAWNVRKGSVRDAGRGTVVGVLDTGIDPSHPSFSPHGFKLPRRWRGACPPSSASFCNGKIVIARHFSKGIIAANAFNSTYDYDSPVDGDGHGTHTSSIAVGNYEVPVNVSGYNYGLASGMAPQARLAVYKVIYRDGGYLSDVLAGIDQAIQDGVHILSISLGSTSSASGVPFLNSFDVALLFAVKAGALVVHAAGNNGPSPMTMNSFGPWLLSVGATTTDRSYANPVILGNRQEFIGSGLSAGTPGGRLYALVYAKDAFIEQATNTFDTDYYSYCPDAQAFNRSIVKGKILICNFMQIFTGGAGTEINDAIATAKNLSAVGLLIISPDTEPSQQKSPVLDPSPFSIPATFITDPDASLIILDYYNHYTERDEYKKVTHFGASAWIKDSRMPTFYAEAPEVAYFSSRGPVYANTATLMQSDVLKPDILAPGNQIWGGWTPSGIDANGYKGERFAMLSGTSMAAPHIAGIAALLKHKHQKWSNAAIRSALLTTASQVDNRGRFIRAHQPSGNTSVSIGWASPFDYGSGFVNATAAMDPGLIFDVGFQDYINFLCTLPGADANSVEEATGGICQDRPGDRSSDLNLPSITVGNLIGTRKVKRAVTSVSKRNERYEVQIHAPKGVQVFVEPMMFTVSNGQQKTFTVTLKTMKANQAFTFGSLLWIGSKGHVVRMPLAVSASFMSA</sequence>
<dbReference type="Proteomes" id="UP000886520">
    <property type="component" value="Chromosome 19"/>
</dbReference>
<dbReference type="InterPro" id="IPR023828">
    <property type="entry name" value="Peptidase_S8_Ser-AS"/>
</dbReference>
<comment type="similarity">
    <text evidence="2 9 10">Belongs to the peptidase S8 family.</text>
</comment>
<dbReference type="InterPro" id="IPR036852">
    <property type="entry name" value="Peptidase_S8/S53_dom_sf"/>
</dbReference>
<evidence type="ECO:0000256" key="5">
    <source>
        <dbReference type="ARBA" id="ARBA00022801"/>
    </source>
</evidence>
<organism evidence="15 16">
    <name type="scientific">Adiantum capillus-veneris</name>
    <name type="common">Maidenhair fern</name>
    <dbReference type="NCBI Taxonomy" id="13818"/>
    <lineage>
        <taxon>Eukaryota</taxon>
        <taxon>Viridiplantae</taxon>
        <taxon>Streptophyta</taxon>
        <taxon>Embryophyta</taxon>
        <taxon>Tracheophyta</taxon>
        <taxon>Polypodiopsida</taxon>
        <taxon>Polypodiidae</taxon>
        <taxon>Polypodiales</taxon>
        <taxon>Pteridineae</taxon>
        <taxon>Pteridaceae</taxon>
        <taxon>Vittarioideae</taxon>
        <taxon>Adiantum</taxon>
    </lineage>
</organism>
<evidence type="ECO:0000259" key="12">
    <source>
        <dbReference type="Pfam" id="PF00082"/>
    </source>
</evidence>
<dbReference type="PROSITE" id="PS51892">
    <property type="entry name" value="SUBTILASE"/>
    <property type="match status" value="1"/>
</dbReference>
<feature type="active site" description="Charge relay system" evidence="8 9">
    <location>
        <position position="166"/>
    </location>
</feature>
<dbReference type="PROSITE" id="PS00136">
    <property type="entry name" value="SUBTILASE_ASP"/>
    <property type="match status" value="1"/>
</dbReference>
<feature type="domain" description="Peptidase S8/S53" evidence="12">
    <location>
        <begin position="157"/>
        <end position="638"/>
    </location>
</feature>
<evidence type="ECO:0000256" key="6">
    <source>
        <dbReference type="ARBA" id="ARBA00022825"/>
    </source>
</evidence>
<feature type="active site" description="Charge relay system" evidence="8 9">
    <location>
        <position position="602"/>
    </location>
</feature>
<evidence type="ECO:0000256" key="9">
    <source>
        <dbReference type="PROSITE-ProRule" id="PRU01240"/>
    </source>
</evidence>
<proteinExistence type="inferred from homology"/>
<dbReference type="OrthoDB" id="640735at2759"/>
<keyword evidence="7" id="KW-0325">Glycoprotein</keyword>
<keyword evidence="4 11" id="KW-0732">Signal</keyword>
<dbReference type="Gene3D" id="3.50.30.30">
    <property type="match status" value="1"/>
</dbReference>
<dbReference type="CDD" id="cd02120">
    <property type="entry name" value="PA_subtilisin_like"/>
    <property type="match status" value="1"/>
</dbReference>
<dbReference type="InterPro" id="IPR023827">
    <property type="entry name" value="Peptidase_S8_Asp-AS"/>
</dbReference>
<dbReference type="PRINTS" id="PR00723">
    <property type="entry name" value="SUBTILISIN"/>
</dbReference>
<evidence type="ECO:0000259" key="14">
    <source>
        <dbReference type="Pfam" id="PF17766"/>
    </source>
</evidence>
<dbReference type="GO" id="GO:0005576">
    <property type="term" value="C:extracellular region"/>
    <property type="evidence" value="ECO:0007669"/>
    <property type="project" value="UniProtKB-SubCell"/>
</dbReference>
<evidence type="ECO:0000256" key="1">
    <source>
        <dbReference type="ARBA" id="ARBA00004613"/>
    </source>
</evidence>
<comment type="subcellular location">
    <subcellularLocation>
        <location evidence="1">Secreted</location>
    </subcellularLocation>
</comment>
<dbReference type="GO" id="GO:0006508">
    <property type="term" value="P:proteolysis"/>
    <property type="evidence" value="ECO:0007669"/>
    <property type="project" value="UniProtKB-KW"/>
</dbReference>
<dbReference type="SUPFAM" id="SSF52743">
    <property type="entry name" value="Subtilisin-like"/>
    <property type="match status" value="1"/>
</dbReference>
<comment type="caution">
    <text evidence="15">The sequence shown here is derived from an EMBL/GenBank/DDBJ whole genome shotgun (WGS) entry which is preliminary data.</text>
</comment>
<dbReference type="EMBL" id="JABFUD020000019">
    <property type="protein sequence ID" value="KAI5064990.1"/>
    <property type="molecule type" value="Genomic_DNA"/>
</dbReference>
<feature type="chain" id="PRO_5039633814" evidence="11">
    <location>
        <begin position="29"/>
        <end position="824"/>
    </location>
</feature>
<dbReference type="InterPro" id="IPR000209">
    <property type="entry name" value="Peptidase_S8/S53_dom"/>
</dbReference>
<dbReference type="InterPro" id="IPR034197">
    <property type="entry name" value="Peptidases_S8_3"/>
</dbReference>
<keyword evidence="5 9" id="KW-0378">Hydrolase</keyword>
<evidence type="ECO:0000256" key="7">
    <source>
        <dbReference type="ARBA" id="ARBA00023180"/>
    </source>
</evidence>
<accession>A0A9D4Z8Q1</accession>
<evidence type="ECO:0000313" key="15">
    <source>
        <dbReference type="EMBL" id="KAI5064990.1"/>
    </source>
</evidence>
<evidence type="ECO:0000259" key="13">
    <source>
        <dbReference type="Pfam" id="PF05922"/>
    </source>
</evidence>
<feature type="signal peptide" evidence="11">
    <location>
        <begin position="1"/>
        <end position="28"/>
    </location>
</feature>
<dbReference type="PROSITE" id="PS00138">
    <property type="entry name" value="SUBTILASE_SER"/>
    <property type="match status" value="1"/>
</dbReference>
<dbReference type="InterPro" id="IPR045051">
    <property type="entry name" value="SBT"/>
</dbReference>
<keyword evidence="16" id="KW-1185">Reference proteome</keyword>
<evidence type="ECO:0000256" key="2">
    <source>
        <dbReference type="ARBA" id="ARBA00011073"/>
    </source>
</evidence>
<dbReference type="GO" id="GO:0004252">
    <property type="term" value="F:serine-type endopeptidase activity"/>
    <property type="evidence" value="ECO:0007669"/>
    <property type="project" value="UniProtKB-UniRule"/>
</dbReference>
<evidence type="ECO:0000256" key="10">
    <source>
        <dbReference type="RuleBase" id="RU003355"/>
    </source>
</evidence>
<dbReference type="CDD" id="cd04852">
    <property type="entry name" value="Peptidases_S8_3"/>
    <property type="match status" value="1"/>
</dbReference>
<feature type="domain" description="Subtilisin-like protease fibronectin type-III" evidence="14">
    <location>
        <begin position="723"/>
        <end position="817"/>
    </location>
</feature>